<dbReference type="EMBL" id="JABZMK010000057">
    <property type="protein sequence ID" value="MBF1129820.1"/>
    <property type="molecule type" value="Genomic_DNA"/>
</dbReference>
<protein>
    <recommendedName>
        <fullName evidence="4">DUF1492 domain-containing protein</fullName>
    </recommendedName>
</protein>
<evidence type="ECO:0000313" key="2">
    <source>
        <dbReference type="EMBL" id="MBF1129820.1"/>
    </source>
</evidence>
<evidence type="ECO:0008006" key="4">
    <source>
        <dbReference type="Google" id="ProtNLM"/>
    </source>
</evidence>
<reference evidence="2" key="1">
    <citation type="submission" date="2020-04" db="EMBL/GenBank/DDBJ databases">
        <title>Deep metagenomics examines the oral microbiome during advanced dental caries in children, revealing novel taxa and co-occurrences with host molecules.</title>
        <authorList>
            <person name="Baker J.L."/>
            <person name="Morton J.T."/>
            <person name="Dinis M."/>
            <person name="Alvarez R."/>
            <person name="Tran N.C."/>
            <person name="Knight R."/>
            <person name="Edlund A."/>
        </authorList>
    </citation>
    <scope>NUCLEOTIDE SEQUENCE</scope>
    <source>
        <strain evidence="2">JCVI_32_bin.14</strain>
    </source>
</reference>
<sequence>MTIRQFFYNLKEVQPVKVELAENEYRKLEEQMNGALPAEHISGGSTSIQTVPPVLIQYETAKENYEREKKKYEKMLKKAEAYIEELKNPIRHTIMRQRYLLNWAWHTIEVTNKFKYYRTMMRIHKSALDELSKRHKEVSF</sequence>
<proteinExistence type="predicted"/>
<accession>A0A930BBD1</accession>
<evidence type="ECO:0000313" key="3">
    <source>
        <dbReference type="Proteomes" id="UP000757890"/>
    </source>
</evidence>
<gene>
    <name evidence="2" type="ORF">HXL70_07240</name>
</gene>
<dbReference type="AlphaFoldDB" id="A0A930BBD1"/>
<feature type="coiled-coil region" evidence="1">
    <location>
        <begin position="55"/>
        <end position="85"/>
    </location>
</feature>
<name>A0A930BBD1_9FIRM</name>
<evidence type="ECO:0000256" key="1">
    <source>
        <dbReference type="SAM" id="Coils"/>
    </source>
</evidence>
<keyword evidence="1" id="KW-0175">Coiled coil</keyword>
<organism evidence="2 3">
    <name type="scientific">Dialister invisus</name>
    <dbReference type="NCBI Taxonomy" id="218538"/>
    <lineage>
        <taxon>Bacteria</taxon>
        <taxon>Bacillati</taxon>
        <taxon>Bacillota</taxon>
        <taxon>Negativicutes</taxon>
        <taxon>Veillonellales</taxon>
        <taxon>Veillonellaceae</taxon>
        <taxon>Dialister</taxon>
    </lineage>
</organism>
<dbReference type="Proteomes" id="UP000757890">
    <property type="component" value="Unassembled WGS sequence"/>
</dbReference>
<comment type="caution">
    <text evidence="2">The sequence shown here is derived from an EMBL/GenBank/DDBJ whole genome shotgun (WGS) entry which is preliminary data.</text>
</comment>